<dbReference type="Pfam" id="PF12982">
    <property type="entry name" value="DUF3866"/>
    <property type="match status" value="1"/>
</dbReference>
<dbReference type="STRING" id="1385519.N801_11965"/>
<gene>
    <name evidence="1" type="ORF">N801_11965</name>
</gene>
<name>A0A0A0JZD3_9MICO</name>
<protein>
    <recommendedName>
        <fullName evidence="3">DUF3866 domain-containing protein</fullName>
    </recommendedName>
</protein>
<dbReference type="Proteomes" id="UP000030013">
    <property type="component" value="Unassembled WGS sequence"/>
</dbReference>
<keyword evidence="2" id="KW-1185">Reference proteome</keyword>
<accession>A0A0A0JZD3</accession>
<dbReference type="eggNOG" id="COG3502">
    <property type="taxonomic scope" value="Bacteria"/>
</dbReference>
<evidence type="ECO:0008006" key="3">
    <source>
        <dbReference type="Google" id="ProtNLM"/>
    </source>
</evidence>
<evidence type="ECO:0000313" key="2">
    <source>
        <dbReference type="Proteomes" id="UP000030013"/>
    </source>
</evidence>
<sequence>MMQWREGAVVETIREWPGAVEYAVRLASPDGTGSEVRALAYTGMVGRPEPGDRVILNASALLKGLGTGGLAFVVAIPDRLPDDAPESLGHIVKARYTPQQQMFLAVDEQDSIHHDVLLDAESLDGMPVVVCDLHSALPAVIAGVRLARPDARVAYVMTDGGALPIAFSRAVAGLAEAGWLAATLTVGQAFGGDHEAVSLHSGLLAARHVVGADVTVVAQGPGNVGTGTRWGYSGVAAAEALHATHVLGGTSIAALRVSGSDHRPRHRGISHHSTTAYGDALLSAAIVPVLAGGGELAALVRRQATELAARSRADLDVVEIGTEGVLDALRQSPVRLSTMGRGLEEDLAAFVLSAVAGVCAAQRVSER</sequence>
<dbReference type="InterPro" id="IPR024479">
    <property type="entry name" value="DUF3866"/>
</dbReference>
<reference evidence="1 2" key="1">
    <citation type="submission" date="2013-08" db="EMBL/GenBank/DDBJ databases">
        <title>The genome sequence of Knoellia aerolata.</title>
        <authorList>
            <person name="Zhu W."/>
            <person name="Wang G."/>
        </authorList>
    </citation>
    <scope>NUCLEOTIDE SEQUENCE [LARGE SCALE GENOMIC DNA]</scope>
    <source>
        <strain evidence="1 2">DSM 18566</strain>
    </source>
</reference>
<organism evidence="1 2">
    <name type="scientific">Knoellia aerolata DSM 18566</name>
    <dbReference type="NCBI Taxonomy" id="1385519"/>
    <lineage>
        <taxon>Bacteria</taxon>
        <taxon>Bacillati</taxon>
        <taxon>Actinomycetota</taxon>
        <taxon>Actinomycetes</taxon>
        <taxon>Micrococcales</taxon>
        <taxon>Intrasporangiaceae</taxon>
        <taxon>Knoellia</taxon>
    </lineage>
</organism>
<dbReference type="EMBL" id="AVPL01000002">
    <property type="protein sequence ID" value="KGN42850.1"/>
    <property type="molecule type" value="Genomic_DNA"/>
</dbReference>
<evidence type="ECO:0000313" key="1">
    <source>
        <dbReference type="EMBL" id="KGN42850.1"/>
    </source>
</evidence>
<proteinExistence type="predicted"/>
<comment type="caution">
    <text evidence="1">The sequence shown here is derived from an EMBL/GenBank/DDBJ whole genome shotgun (WGS) entry which is preliminary data.</text>
</comment>
<dbReference type="AlphaFoldDB" id="A0A0A0JZD3"/>